<name>A0A5S6QCF2_TRIMR</name>
<keyword evidence="1" id="KW-1185">Reference proteome</keyword>
<protein>
    <submittedName>
        <fullName evidence="2">Uncharacterized protein</fullName>
    </submittedName>
</protein>
<evidence type="ECO:0000313" key="2">
    <source>
        <dbReference type="WBParaSite" id="TMUE_1000004893.1"/>
    </source>
</evidence>
<reference evidence="2" key="1">
    <citation type="submission" date="2019-12" db="UniProtKB">
        <authorList>
            <consortium name="WormBaseParasite"/>
        </authorList>
    </citation>
    <scope>IDENTIFICATION</scope>
</reference>
<dbReference type="Proteomes" id="UP000046395">
    <property type="component" value="Unassembled WGS sequence"/>
</dbReference>
<proteinExistence type="predicted"/>
<accession>A0A5S6QCF2</accession>
<organism evidence="1 2">
    <name type="scientific">Trichuris muris</name>
    <name type="common">Mouse whipworm</name>
    <dbReference type="NCBI Taxonomy" id="70415"/>
    <lineage>
        <taxon>Eukaryota</taxon>
        <taxon>Metazoa</taxon>
        <taxon>Ecdysozoa</taxon>
        <taxon>Nematoda</taxon>
        <taxon>Enoplea</taxon>
        <taxon>Dorylaimia</taxon>
        <taxon>Trichinellida</taxon>
        <taxon>Trichuridae</taxon>
        <taxon>Trichuris</taxon>
    </lineage>
</organism>
<evidence type="ECO:0000313" key="1">
    <source>
        <dbReference type="Proteomes" id="UP000046395"/>
    </source>
</evidence>
<dbReference type="WBParaSite" id="TMUE_1000004893.1">
    <property type="protein sequence ID" value="TMUE_1000004893.1"/>
    <property type="gene ID" value="WBGene00293541"/>
</dbReference>
<dbReference type="AlphaFoldDB" id="A0A5S6QCF2"/>
<sequence>MTESVPALAVKWICAFTKTILRRDKINIPNDDTGKPSQSCLVETRERTTFNEQGIAVLPLRKEFNVLARDKN</sequence>